<feature type="compositionally biased region" description="Basic and acidic residues" evidence="6">
    <location>
        <begin position="513"/>
        <end position="541"/>
    </location>
</feature>
<evidence type="ECO:0000256" key="6">
    <source>
        <dbReference type="SAM" id="MobiDB-lite"/>
    </source>
</evidence>
<keyword evidence="2" id="KW-0677">Repeat</keyword>
<feature type="compositionally biased region" description="Low complexity" evidence="6">
    <location>
        <begin position="288"/>
        <end position="302"/>
    </location>
</feature>
<dbReference type="GO" id="GO:0000981">
    <property type="term" value="F:DNA-binding transcription factor activity, RNA polymerase II-specific"/>
    <property type="evidence" value="ECO:0007669"/>
    <property type="project" value="TreeGrafter"/>
</dbReference>
<feature type="region of interest" description="Disordered" evidence="6">
    <location>
        <begin position="513"/>
        <end position="543"/>
    </location>
</feature>
<dbReference type="Proteomes" id="UP000091820">
    <property type="component" value="Unassembled WGS sequence"/>
</dbReference>
<evidence type="ECO:0000313" key="8">
    <source>
        <dbReference type="EnsemblMetazoa" id="GBRI034593-PA"/>
    </source>
</evidence>
<dbReference type="STRING" id="37001.A0A1A9WW26"/>
<evidence type="ECO:0000259" key="7">
    <source>
        <dbReference type="PROSITE" id="PS00028"/>
    </source>
</evidence>
<feature type="coiled-coil region" evidence="5">
    <location>
        <begin position="1710"/>
        <end position="1737"/>
    </location>
</feature>
<proteinExistence type="predicted"/>
<evidence type="ECO:0000256" key="3">
    <source>
        <dbReference type="ARBA" id="ARBA00022771"/>
    </source>
</evidence>
<feature type="domain" description="C2H2-type" evidence="7">
    <location>
        <begin position="1593"/>
        <end position="1616"/>
    </location>
</feature>
<feature type="region of interest" description="Disordered" evidence="6">
    <location>
        <begin position="216"/>
        <end position="240"/>
    </location>
</feature>
<keyword evidence="1" id="KW-0479">Metal-binding</keyword>
<organism evidence="8 9">
    <name type="scientific">Glossina brevipalpis</name>
    <dbReference type="NCBI Taxonomy" id="37001"/>
    <lineage>
        <taxon>Eukaryota</taxon>
        <taxon>Metazoa</taxon>
        <taxon>Ecdysozoa</taxon>
        <taxon>Arthropoda</taxon>
        <taxon>Hexapoda</taxon>
        <taxon>Insecta</taxon>
        <taxon>Pterygota</taxon>
        <taxon>Neoptera</taxon>
        <taxon>Endopterygota</taxon>
        <taxon>Diptera</taxon>
        <taxon>Brachycera</taxon>
        <taxon>Muscomorpha</taxon>
        <taxon>Hippoboscoidea</taxon>
        <taxon>Glossinidae</taxon>
        <taxon>Glossina</taxon>
    </lineage>
</organism>
<evidence type="ECO:0000256" key="5">
    <source>
        <dbReference type="SAM" id="Coils"/>
    </source>
</evidence>
<feature type="compositionally biased region" description="Polar residues" evidence="6">
    <location>
        <begin position="654"/>
        <end position="687"/>
    </location>
</feature>
<feature type="region of interest" description="Disordered" evidence="6">
    <location>
        <begin position="566"/>
        <end position="610"/>
    </location>
</feature>
<reference evidence="9" key="1">
    <citation type="submission" date="2014-03" db="EMBL/GenBank/DDBJ databases">
        <authorList>
            <person name="Aksoy S."/>
            <person name="Warren W."/>
            <person name="Wilson R.K."/>
        </authorList>
    </citation>
    <scope>NUCLEOTIDE SEQUENCE [LARGE SCALE GENOMIC DNA]</scope>
    <source>
        <strain evidence="9">IAEA</strain>
    </source>
</reference>
<sequence>MEKEIDKKLKNLCKYIPFIDYITNVDKEKYKKFLDIKSWIVDKRRFPISDLLKIEQSFIIQYKNLFLQKLKVPEEIRKIFAAQFNHQYVNLCSDDENEEFSPPKAKNKCDDDGDLEIINIFLPTTSNSQGNTVRMKGDPRPKVGNEISTNNGTLDSNCIVENKLFKRRSDFLNEELESQIAKHKFREKKASVSLFVTEVLSFDSSASEDDFAPVVSNESAVKPKPSGIEKNAADQDRNMPTPLSFEVTTNSRNVEQDIAVSGNIECENSKTSENISNVTSRLDEENEVNNNQSISNSNNPQSNQERLIAIGGEEAQSVDMNNNEGLSASIQTPEFSLGSMNFPAAHLQEQRFLNNANVLLLPAPPTQLNSSAFHQFQCAAGGTYAGHVLNDNQYTNTTNVFHQLPYAPNLNQPGVNISGFSYPIQRKLLMNDPRILKHLQRIQNSPLAFNNARDTAANLQSVPQFPFPLDQTRIPTASWQLTADNIRQQQALGNNYKMKCADAIISKTFLEHNRRKAEKERESQHRAAEERHQKEGKDTKETAAAQQIENKELKKQQDQILSILHGREDEVQTKRNACKGNTDSTNKVTDRITYNSQISPSKSNQENNSPAKQIALPTALPKVTKPAGQSAPPISTVKAKDEKTKQFFCLLTDPQGNKSKQSSHSTITEKANSNIEQTSHSKSTTNANERKINKLFKTLECTVNGYNPFKDYVPKTLGGKRRSSVHARDIISRQLNDSDSSVGSGTSKINKSKRQRRSDIEKLRCFRVEYSSDSDADSFTSLETLDKQRKHAIQGRQPVVELQRLQKEQCLKQRNPFQELSDLNQIRIASNEQMELCVEMRSTPVEIDQNEKFTAKVSKCCRRNNDCQMTELNTRFCILCTAKPANLTNHYIKKHKTESYVSRLTSNQLDDLLISTNYAELQGPLNYRLARFKVTCPFCESVLIQPFMTLYDHYSKHTGEYAYRCITCSLTKPFRADILSHQQNSKKCRRAKLKVMYRYPPNATVIYLHYCFICNYVQLNRANILKHLREQHSPREAVASNVKKCILTAIQRTTDTQACESTSNLTNMQSIFNDAKTHDGLQTTLSSLSEIPDNVDEDMAVCNEPCVEEIELDDYIKTENHCPINANGSIAILSTTIEQEIADKVDEDMAVCNEPCVEEIELDDYIKTENDCPINANGSIAIEAILSTTIEQEIADKVDEDMAGCNEPCVEEIEVDDYIKIENHCPINANESIAILSTTIEQQPTQIVRQLKCEKKDDFEMGLVPLTQFSERARHSLSEPTFNEPRLNFRSSPANVTYLGLCKCMADDCYFSTDQADQMLSHLSDHANSECAPSDYIQCAYCFLRFGDINAAQELVNHIQLRHQHDVYQCSLCSYRSCDPSNVLIHQNLQHPYTRSDCWIYMCANQGITCDQKKSYLMMRKAENVQKIMCPHFISIKKKKDCPTEFFATYHLQKHLEVHEMATEVREMTMDVLKCYSCVYCPTSERDQKGIRIHLAVHHPNEFPFMCNHNITEDFKVDSLQSLKLVNLAEAVSPHLLRDVNGYKITDNALEHREAAQLDIKPNVMLLNEETTKARLRKLTESTGVSPENLFRCPESTCGGFFSTYELWLRHMKVRHCRLICFCPHCSDTNQNNSNREMLELKDFEAHFEIHRGHVNICFHCLDTFKYEDQLRRHAEVVHQLSEMRLEQICYNIPYAYKVLIDPTLYTERVVFLTELLKLLEKKLKELEEKNLDKLKHQWPVPNTTDWLENFPSHLYCRELERNCLQEGCKYLCSNDDLLFDHLRSVHEIIGHYFSCKQCPFQIANCDSWEPIFEHLKVHSLPVLYVCCVCSFYHCYRKGLMDHIRREHDTRDAPFVQITKKGESTFVELAIVFATGEICFSTMRNCFCCEERGMKVDVLVLHLKHYHKLRLNYYCQLCYLHLDGLQNYDDHFNEKHLNKKRKIYCTLAYHGNITVTSIQPFQICVVNVAGNLLIKCEPEDENEENSVIALDEDDIVVAKDMYERPCCEADKPVIKCVSTGNLLKSAPVNPYTKTNRFIPRILRGKYYSNS</sequence>
<reference evidence="8" key="2">
    <citation type="submission" date="2020-05" db="UniProtKB">
        <authorList>
            <consortium name="EnsemblMetazoa"/>
        </authorList>
    </citation>
    <scope>IDENTIFICATION</scope>
    <source>
        <strain evidence="8">IAEA</strain>
    </source>
</reference>
<dbReference type="InterPro" id="IPR050329">
    <property type="entry name" value="GLI_C2H2-zinc-finger"/>
</dbReference>
<dbReference type="GO" id="GO:0005634">
    <property type="term" value="C:nucleus"/>
    <property type="evidence" value="ECO:0007669"/>
    <property type="project" value="UniProtKB-ARBA"/>
</dbReference>
<dbReference type="InterPro" id="IPR013087">
    <property type="entry name" value="Znf_C2H2_type"/>
</dbReference>
<dbReference type="VEuPathDB" id="VectorBase:GBRI034593"/>
<keyword evidence="5" id="KW-0175">Coiled coil</keyword>
<feature type="region of interest" description="Disordered" evidence="6">
    <location>
        <begin position="731"/>
        <end position="756"/>
    </location>
</feature>
<dbReference type="SMART" id="SM00355">
    <property type="entry name" value="ZnF_C2H2"/>
    <property type="match status" value="16"/>
</dbReference>
<keyword evidence="9" id="KW-1185">Reference proteome</keyword>
<dbReference type="GO" id="GO:0008270">
    <property type="term" value="F:zinc ion binding"/>
    <property type="evidence" value="ECO:0007669"/>
    <property type="project" value="UniProtKB-KW"/>
</dbReference>
<feature type="region of interest" description="Disordered" evidence="6">
    <location>
        <begin position="283"/>
        <end position="302"/>
    </location>
</feature>
<keyword evidence="3" id="KW-0863">Zinc-finger</keyword>
<protein>
    <recommendedName>
        <fullName evidence="7">C2H2-type domain-containing protein</fullName>
    </recommendedName>
</protein>
<name>A0A1A9WW26_9MUSC</name>
<evidence type="ECO:0000256" key="4">
    <source>
        <dbReference type="ARBA" id="ARBA00022833"/>
    </source>
</evidence>
<feature type="compositionally biased region" description="Polar residues" evidence="6">
    <location>
        <begin position="733"/>
        <end position="749"/>
    </location>
</feature>
<dbReference type="PANTHER" id="PTHR19818:SF139">
    <property type="entry name" value="PAIR-RULE PROTEIN ODD-PAIRED"/>
    <property type="match status" value="1"/>
</dbReference>
<accession>A0A1A9WW26</accession>
<feature type="region of interest" description="Disordered" evidence="6">
    <location>
        <begin position="129"/>
        <end position="149"/>
    </location>
</feature>
<dbReference type="EnsemblMetazoa" id="GBRI034593-RA">
    <property type="protein sequence ID" value="GBRI034593-PA"/>
    <property type="gene ID" value="GBRI034593"/>
</dbReference>
<dbReference type="GO" id="GO:0010604">
    <property type="term" value="P:positive regulation of macromolecule metabolic process"/>
    <property type="evidence" value="ECO:0007669"/>
    <property type="project" value="UniProtKB-ARBA"/>
</dbReference>
<feature type="domain" description="C2H2-type" evidence="7">
    <location>
        <begin position="1658"/>
        <end position="1679"/>
    </location>
</feature>
<keyword evidence="4" id="KW-0862">Zinc</keyword>
<feature type="region of interest" description="Disordered" evidence="6">
    <location>
        <begin position="653"/>
        <end position="687"/>
    </location>
</feature>
<evidence type="ECO:0000256" key="2">
    <source>
        <dbReference type="ARBA" id="ARBA00022737"/>
    </source>
</evidence>
<feature type="compositionally biased region" description="Polar residues" evidence="6">
    <location>
        <begin position="579"/>
        <end position="610"/>
    </location>
</feature>
<dbReference type="PROSITE" id="PS00028">
    <property type="entry name" value="ZINC_FINGER_C2H2_1"/>
    <property type="match status" value="2"/>
</dbReference>
<evidence type="ECO:0000313" key="9">
    <source>
        <dbReference type="Proteomes" id="UP000091820"/>
    </source>
</evidence>
<dbReference type="GO" id="GO:0000978">
    <property type="term" value="F:RNA polymerase II cis-regulatory region sequence-specific DNA binding"/>
    <property type="evidence" value="ECO:0007669"/>
    <property type="project" value="TreeGrafter"/>
</dbReference>
<dbReference type="PANTHER" id="PTHR19818">
    <property type="entry name" value="ZINC FINGER PROTEIN ZIC AND GLI"/>
    <property type="match status" value="1"/>
</dbReference>
<evidence type="ECO:0000256" key="1">
    <source>
        <dbReference type="ARBA" id="ARBA00022723"/>
    </source>
</evidence>